<evidence type="ECO:0000256" key="4">
    <source>
        <dbReference type="ARBA" id="ARBA00023136"/>
    </source>
</evidence>
<keyword evidence="2 5" id="KW-0812">Transmembrane</keyword>
<dbReference type="Gene3D" id="3.40.630.10">
    <property type="entry name" value="Zn peptidases"/>
    <property type="match status" value="1"/>
</dbReference>
<evidence type="ECO:0000259" key="6">
    <source>
        <dbReference type="Pfam" id="PF01694"/>
    </source>
</evidence>
<reference evidence="7 8" key="1">
    <citation type="submission" date="2016-05" db="EMBL/GenBank/DDBJ databases">
        <title>A degradative enzymes factory behind the ericoid mycorrhizal symbiosis.</title>
        <authorList>
            <consortium name="DOE Joint Genome Institute"/>
            <person name="Martino E."/>
            <person name="Morin E."/>
            <person name="Grelet G."/>
            <person name="Kuo A."/>
            <person name="Kohler A."/>
            <person name="Daghino S."/>
            <person name="Barry K."/>
            <person name="Choi C."/>
            <person name="Cichocki N."/>
            <person name="Clum A."/>
            <person name="Copeland A."/>
            <person name="Hainaut M."/>
            <person name="Haridas S."/>
            <person name="Labutti K."/>
            <person name="Lindquist E."/>
            <person name="Lipzen A."/>
            <person name="Khouja H.-R."/>
            <person name="Murat C."/>
            <person name="Ohm R."/>
            <person name="Olson A."/>
            <person name="Spatafora J."/>
            <person name="Veneault-Fourrey C."/>
            <person name="Henrissat B."/>
            <person name="Grigoriev I."/>
            <person name="Martin F."/>
            <person name="Perotto S."/>
        </authorList>
    </citation>
    <scope>NUCLEOTIDE SEQUENCE [LARGE SCALE GENOMIC DNA]</scope>
    <source>
        <strain evidence="7 8">UAMH 7357</strain>
    </source>
</reference>
<dbReference type="SUPFAM" id="SSF53187">
    <property type="entry name" value="Zn-dependent exopeptidases"/>
    <property type="match status" value="1"/>
</dbReference>
<evidence type="ECO:0000313" key="7">
    <source>
        <dbReference type="EMBL" id="PMD20507.1"/>
    </source>
</evidence>
<dbReference type="AlphaFoldDB" id="A0A2J6Q2K4"/>
<dbReference type="OrthoDB" id="445301at2759"/>
<feature type="domain" description="Peptidase S54 rhomboid" evidence="6">
    <location>
        <begin position="60"/>
        <end position="201"/>
    </location>
</feature>
<organism evidence="7 8">
    <name type="scientific">Hyaloscypha hepaticicola</name>
    <dbReference type="NCBI Taxonomy" id="2082293"/>
    <lineage>
        <taxon>Eukaryota</taxon>
        <taxon>Fungi</taxon>
        <taxon>Dikarya</taxon>
        <taxon>Ascomycota</taxon>
        <taxon>Pezizomycotina</taxon>
        <taxon>Leotiomycetes</taxon>
        <taxon>Helotiales</taxon>
        <taxon>Hyaloscyphaceae</taxon>
        <taxon>Hyaloscypha</taxon>
    </lineage>
</organism>
<feature type="transmembrane region" description="Helical" evidence="5">
    <location>
        <begin position="154"/>
        <end position="177"/>
    </location>
</feature>
<feature type="transmembrane region" description="Helical" evidence="5">
    <location>
        <begin position="788"/>
        <end position="809"/>
    </location>
</feature>
<dbReference type="Proteomes" id="UP000235672">
    <property type="component" value="Unassembled WGS sequence"/>
</dbReference>
<feature type="transmembrane region" description="Helical" evidence="5">
    <location>
        <begin position="833"/>
        <end position="852"/>
    </location>
</feature>
<dbReference type="GO" id="GO:0004252">
    <property type="term" value="F:serine-type endopeptidase activity"/>
    <property type="evidence" value="ECO:0007669"/>
    <property type="project" value="InterPro"/>
</dbReference>
<feature type="transmembrane region" description="Helical" evidence="5">
    <location>
        <begin position="122"/>
        <end position="142"/>
    </location>
</feature>
<dbReference type="SUPFAM" id="SSF144091">
    <property type="entry name" value="Rhomboid-like"/>
    <property type="match status" value="1"/>
</dbReference>
<feature type="transmembrane region" description="Helical" evidence="5">
    <location>
        <begin position="69"/>
        <end position="88"/>
    </location>
</feature>
<dbReference type="Gene3D" id="1.20.1540.10">
    <property type="entry name" value="Rhomboid-like"/>
    <property type="match status" value="1"/>
</dbReference>
<feature type="transmembrane region" description="Helical" evidence="5">
    <location>
        <begin position="95"/>
        <end position="116"/>
    </location>
</feature>
<feature type="transmembrane region" description="Helical" evidence="5">
    <location>
        <begin position="743"/>
        <end position="768"/>
    </location>
</feature>
<dbReference type="FunFam" id="3.40.630.10:FF:000121">
    <property type="entry name" value="GPI transamidase component (GAA1), putative"/>
    <property type="match status" value="1"/>
</dbReference>
<dbReference type="PANTHER" id="PTHR13304">
    <property type="entry name" value="GLYCOSYLPHOSPHATIDYLINOSITOL ANCHOR ATTACHMENT 1 PROTEIN"/>
    <property type="match status" value="1"/>
</dbReference>
<feature type="transmembrane region" description="Helical" evidence="5">
    <location>
        <begin position="264"/>
        <end position="285"/>
    </location>
</feature>
<keyword evidence="8" id="KW-1185">Reference proteome</keyword>
<proteinExistence type="predicted"/>
<dbReference type="PANTHER" id="PTHR13304:SF0">
    <property type="entry name" value="GLYCOSYLPHOSPHATIDYLINOSITOL ANCHOR ATTACHMENT 1 PROTEIN"/>
    <property type="match status" value="1"/>
</dbReference>
<evidence type="ECO:0000256" key="3">
    <source>
        <dbReference type="ARBA" id="ARBA00022989"/>
    </source>
</evidence>
<dbReference type="InterPro" id="IPR035952">
    <property type="entry name" value="Rhomboid-like_sf"/>
</dbReference>
<dbReference type="Pfam" id="PF01694">
    <property type="entry name" value="Rhomboid"/>
    <property type="match status" value="1"/>
</dbReference>
<dbReference type="InterPro" id="IPR022764">
    <property type="entry name" value="Peptidase_S54_rhomboid_dom"/>
</dbReference>
<feature type="transmembrane region" description="Helical" evidence="5">
    <location>
        <begin position="675"/>
        <end position="695"/>
    </location>
</feature>
<name>A0A2J6Q2K4_9HELO</name>
<evidence type="ECO:0000256" key="2">
    <source>
        <dbReference type="ARBA" id="ARBA00022692"/>
    </source>
</evidence>
<keyword evidence="4 5" id="KW-0472">Membrane</keyword>
<gene>
    <name evidence="7" type="ORF">NA56DRAFT_679667</name>
</gene>
<dbReference type="InterPro" id="IPR007246">
    <property type="entry name" value="Gaa1"/>
</dbReference>
<dbReference type="GO" id="GO:0016255">
    <property type="term" value="P:attachment of GPI anchor to protein"/>
    <property type="evidence" value="ECO:0007669"/>
    <property type="project" value="TreeGrafter"/>
</dbReference>
<comment type="subcellular location">
    <subcellularLocation>
        <location evidence="1">Membrane</location>
        <topology evidence="1">Multi-pass membrane protein</topology>
    </subcellularLocation>
</comment>
<dbReference type="GO" id="GO:0042765">
    <property type="term" value="C:GPI-anchor transamidase complex"/>
    <property type="evidence" value="ECO:0007669"/>
    <property type="project" value="InterPro"/>
</dbReference>
<dbReference type="EMBL" id="KZ613484">
    <property type="protein sequence ID" value="PMD20507.1"/>
    <property type="molecule type" value="Genomic_DNA"/>
</dbReference>
<keyword evidence="3 5" id="KW-1133">Transmembrane helix</keyword>
<evidence type="ECO:0000313" key="8">
    <source>
        <dbReference type="Proteomes" id="UP000235672"/>
    </source>
</evidence>
<accession>A0A2J6Q2K4</accession>
<protein>
    <submittedName>
        <fullName evidence="7">Gaa1-domain-containing protein</fullName>
    </submittedName>
</protein>
<dbReference type="STRING" id="1745343.A0A2J6Q2K4"/>
<feature type="transmembrane region" description="Helical" evidence="5">
    <location>
        <begin position="607"/>
        <end position="627"/>
    </location>
</feature>
<feature type="transmembrane region" description="Helical" evidence="5">
    <location>
        <begin position="183"/>
        <end position="203"/>
    </location>
</feature>
<feature type="transmembrane region" description="Helical" evidence="5">
    <location>
        <begin position="707"/>
        <end position="731"/>
    </location>
</feature>
<sequence length="873" mass="97301">MPPSLPQFSAARARSYIFRLPLFTRCIILVIVLLWLVSLQSAWDVQQWGALIPKEIGLATMYRTNTFPLVHANFFHAFMNILALTPLLERFEAEFGTLTTLALFLGPLSTIPALLYTFLERLIGFNTTVLGASIWAFTLLAMEAVKTYRTNPHFTIGTTQIPTWITPLVVVLFVSFLIPNTSFLGHCCGLAFGYGWGLGYLKFLAPPEWILRWIEGKLNLLGRLPHYVSVDQKTYGRYGVLPTTAPADPTSSVLLRRNPIILKLPPYLSFLCIVIGVAWLLVLPLDNYSRRTYISENALLPAQVHTYFAGSDQNVFRGYKREVDALGERSNIEVNDKLEEFFKASGLKVARQSYEYKSAGETYAGENIYAILHAPRGDATEAIVLVGGWKNMDGELNRSGVALILTLARYFKRWSLWSKDIIFLVTADSKAGPQAWVDAYHDTHQSDKVDSLPLKSGALQGAVVIDYPFDHRFESIHIVYDGINGQLPNLDLLNTVVSISGHMGIGASLQQMWHHSDSYKDRLQTMLRGMMNQGLGHASGPHSSFIPYHVDAITLQPYGEGWQDEMAMGRVIESTFRSLNNLLEHLHQSFFFYLLMQADRFVSIGTYLPSAMLVAVNFTIMAIFLWVKSGSPIEKSSKVGSTIEGGEKQPLAIVQERNAKALVPAENLAVRERELFLPLAVVAGSQFLGVLPLYIFNHTSQAMLHPIFAAFTSINGFFPLILSALITHYFAPTAHHYTLIKTFSLLILGLFLSSLATLNFSLAFLVGLLSAPLTYVQPLPNHPIIKGILAVILSALSPTTVLVAGCWWWELSVGEVLKEAAFGWDVWGMNTQVVVWCVWWPAWLVGMMLLVGSPMEEKVGVDGDVRKAKMIMS</sequence>
<evidence type="ECO:0000256" key="1">
    <source>
        <dbReference type="ARBA" id="ARBA00004141"/>
    </source>
</evidence>
<feature type="transmembrane region" description="Helical" evidence="5">
    <location>
        <begin position="22"/>
        <end position="43"/>
    </location>
</feature>
<dbReference type="Pfam" id="PF04114">
    <property type="entry name" value="Gaa1"/>
    <property type="match status" value="1"/>
</dbReference>
<evidence type="ECO:0000256" key="5">
    <source>
        <dbReference type="SAM" id="Phobius"/>
    </source>
</evidence>